<accession>A0ABM8YA32</accession>
<evidence type="ECO:0000256" key="1">
    <source>
        <dbReference type="SAM" id="MobiDB-lite"/>
    </source>
</evidence>
<evidence type="ECO:0000313" key="3">
    <source>
        <dbReference type="EMBL" id="CAG9612543.1"/>
    </source>
</evidence>
<dbReference type="InterPro" id="IPR019076">
    <property type="entry name" value="Spore_lipoprot_YhcN/YlaJ-like"/>
</dbReference>
<comment type="caution">
    <text evidence="3">The sequence shown here is derived from an EMBL/GenBank/DDBJ whole genome shotgun (WGS) entry which is preliminary data.</text>
</comment>
<dbReference type="EMBL" id="CAKJTI010000006">
    <property type="protein sequence ID" value="CAG9612543.1"/>
    <property type="molecule type" value="Genomic_DNA"/>
</dbReference>
<protein>
    <recommendedName>
        <fullName evidence="5">Sporulation lipoprotein YhcN/YlaJ (Spore_YhcN_YlaJ)</fullName>
    </recommendedName>
</protein>
<name>A0ABM8YA32_9BACI</name>
<dbReference type="PROSITE" id="PS51257">
    <property type="entry name" value="PROKAR_LIPOPROTEIN"/>
    <property type="match status" value="1"/>
</dbReference>
<organism evidence="3 4">
    <name type="scientific">Bacillus rhizoplanae</name>
    <dbReference type="NCBI Taxonomy" id="2880966"/>
    <lineage>
        <taxon>Bacteria</taxon>
        <taxon>Bacillati</taxon>
        <taxon>Bacillota</taxon>
        <taxon>Bacilli</taxon>
        <taxon>Bacillales</taxon>
        <taxon>Bacillaceae</taxon>
        <taxon>Bacillus</taxon>
    </lineage>
</organism>
<evidence type="ECO:0008006" key="5">
    <source>
        <dbReference type="Google" id="ProtNLM"/>
    </source>
</evidence>
<evidence type="ECO:0000313" key="4">
    <source>
        <dbReference type="Proteomes" id="UP000789423"/>
    </source>
</evidence>
<dbReference type="RefSeq" id="WP_098308810.1">
    <property type="nucleotide sequence ID" value="NZ_CAKJTI010000006.1"/>
</dbReference>
<feature type="compositionally biased region" description="Low complexity" evidence="1">
    <location>
        <begin position="175"/>
        <end position="191"/>
    </location>
</feature>
<feature type="signal peptide" evidence="2">
    <location>
        <begin position="1"/>
        <end position="18"/>
    </location>
</feature>
<proteinExistence type="predicted"/>
<gene>
    <name evidence="3" type="ORF">BACCIP111899_01720</name>
</gene>
<feature type="region of interest" description="Disordered" evidence="1">
    <location>
        <begin position="171"/>
        <end position="191"/>
    </location>
</feature>
<reference evidence="3 4" key="1">
    <citation type="submission" date="2021-10" db="EMBL/GenBank/DDBJ databases">
        <authorList>
            <person name="Criscuolo A."/>
        </authorList>
    </citation>
    <scope>NUCLEOTIDE SEQUENCE [LARGE SCALE GENOMIC DNA]</scope>
    <source>
        <strain evidence="4">CIP 111899</strain>
    </source>
</reference>
<dbReference type="Proteomes" id="UP000789423">
    <property type="component" value="Unassembled WGS sequence"/>
</dbReference>
<evidence type="ECO:0000256" key="2">
    <source>
        <dbReference type="SAM" id="SignalP"/>
    </source>
</evidence>
<keyword evidence="4" id="KW-1185">Reference proteome</keyword>
<sequence length="191" mass="21475">MKKQLLLSLLTLSIFAGCQTNNKAEMKQEEGSRVLVSEHKDIYGKDVPNRMLTRVGYSQKQKDEVSNRQVGTINKERLAEMITDITVKLPDVINAATLVTDDEVFVVYRANTTDPALVADQVQKAALSVVPRYYKAYVSTDQKLISQIQGLKSGTLNDKEYAQTLDMLKHEMSKNPHLNNTQNTTLPNTMK</sequence>
<keyword evidence="2" id="KW-0732">Signal</keyword>
<dbReference type="Pfam" id="PF09580">
    <property type="entry name" value="Spore_YhcN_YlaJ"/>
    <property type="match status" value="1"/>
</dbReference>
<feature type="chain" id="PRO_5045115342" description="Sporulation lipoprotein YhcN/YlaJ (Spore_YhcN_YlaJ)" evidence="2">
    <location>
        <begin position="19"/>
        <end position="191"/>
    </location>
</feature>